<reference evidence="1 2" key="1">
    <citation type="submission" date="2015-09" db="EMBL/GenBank/DDBJ databases">
        <authorList>
            <consortium name="Pathogen Informatics"/>
        </authorList>
    </citation>
    <scope>NUCLEOTIDE SEQUENCE [LARGE SCALE GENOMIC DNA]</scope>
    <source>
        <strain evidence="1 2">2789STDY5834855</strain>
    </source>
</reference>
<evidence type="ECO:0000313" key="1">
    <source>
        <dbReference type="EMBL" id="CUO63216.1"/>
    </source>
</evidence>
<dbReference type="EMBL" id="CYZV01000036">
    <property type="protein sequence ID" value="CUO63216.1"/>
    <property type="molecule type" value="Genomic_DNA"/>
</dbReference>
<gene>
    <name evidence="1" type="ORF">ERS852470_02897</name>
</gene>
<accession>A0A174GQB8</accession>
<dbReference type="GeneID" id="83012172"/>
<sequence length="67" mass="8314">MRKKICEFRARNSIKNELVFIEVEYYKSSWWYINFKNERSYKYNSINEAIDDISNMFGDWIDFKLLV</sequence>
<dbReference type="RefSeq" id="WP_042398917.1">
    <property type="nucleotide sequence ID" value="NZ_CYZV01000036.1"/>
</dbReference>
<protein>
    <submittedName>
        <fullName evidence="1">Uncharacterized protein</fullName>
    </submittedName>
</protein>
<name>A0A174GQB8_9CLOT</name>
<dbReference type="Proteomes" id="UP000095558">
    <property type="component" value="Unassembled WGS sequence"/>
</dbReference>
<dbReference type="OrthoDB" id="1913436at2"/>
<organism evidence="1 2">
    <name type="scientific">Clostridium disporicum</name>
    <dbReference type="NCBI Taxonomy" id="84024"/>
    <lineage>
        <taxon>Bacteria</taxon>
        <taxon>Bacillati</taxon>
        <taxon>Bacillota</taxon>
        <taxon>Clostridia</taxon>
        <taxon>Eubacteriales</taxon>
        <taxon>Clostridiaceae</taxon>
        <taxon>Clostridium</taxon>
    </lineage>
</organism>
<proteinExistence type="predicted"/>
<dbReference type="AlphaFoldDB" id="A0A174GQB8"/>
<evidence type="ECO:0000313" key="2">
    <source>
        <dbReference type="Proteomes" id="UP000095558"/>
    </source>
</evidence>